<organism evidence="2 3">
    <name type="scientific">Clostridium botulinum</name>
    <dbReference type="NCBI Taxonomy" id="1491"/>
    <lineage>
        <taxon>Bacteria</taxon>
        <taxon>Bacillati</taxon>
        <taxon>Bacillota</taxon>
        <taxon>Clostridia</taxon>
        <taxon>Eubacteriales</taxon>
        <taxon>Clostridiaceae</taxon>
        <taxon>Clostridium</taxon>
    </lineage>
</organism>
<dbReference type="RefSeq" id="WP_019278944.1">
    <property type="nucleotide sequence ID" value="NZ_LGVO01000061.1"/>
</dbReference>
<dbReference type="OrthoDB" id="1650483at2"/>
<sequence>MLTFTLILFIIACGLFLFSLFQIIKGIIKKDNNSKNKKMLIGSIILAIISIALPTGSSTPNQDNTITTESKKENKNTLTMEDRELLKKHYKDFDVNQRTKFSEIEDKYKNIGGSDKQSIKSDFERLCKERDIQVKEWELEDKKRAETEKIEENKKWDQFVKENSKKLSAGSHIVGKHIAKGSYNVTFNGSGNLIVYGSDGSVLVNEIGGYEIKKYKAILPEGSKIELKGMSANFTPIKSSLIPYQNTNIYSGYWIVGTDITKGRYQASISKGSGNFMVHGSDGSTKVNEILGDNGVKEVIIDLDDNDIMDIKGLNSVQLTPKE</sequence>
<keyword evidence="1" id="KW-0812">Transmembrane</keyword>
<gene>
    <name evidence="2" type="ORF">ADU74_10015</name>
</gene>
<keyword evidence="1" id="KW-1133">Transmembrane helix</keyword>
<dbReference type="Proteomes" id="UP000037540">
    <property type="component" value="Unassembled WGS sequence"/>
</dbReference>
<comment type="caution">
    <text evidence="2">The sequence shown here is derived from an EMBL/GenBank/DDBJ whole genome shotgun (WGS) entry which is preliminary data.</text>
</comment>
<feature type="transmembrane region" description="Helical" evidence="1">
    <location>
        <begin position="40"/>
        <end position="57"/>
    </location>
</feature>
<evidence type="ECO:0000313" key="3">
    <source>
        <dbReference type="Proteomes" id="UP000037540"/>
    </source>
</evidence>
<dbReference type="EMBL" id="LGVR01000060">
    <property type="protein sequence ID" value="KOA84996.1"/>
    <property type="molecule type" value="Genomic_DNA"/>
</dbReference>
<protein>
    <submittedName>
        <fullName evidence="2">Uncharacterized protein</fullName>
    </submittedName>
</protein>
<accession>A0A9Q1ZB80</accession>
<keyword evidence="1" id="KW-0472">Membrane</keyword>
<reference evidence="2 3" key="1">
    <citation type="submission" date="2015-07" db="EMBL/GenBank/DDBJ databases">
        <title>Draft genome sequences of 17 French Clostridium botulinum group III.</title>
        <authorList>
            <person name="Woudstra C."/>
            <person name="Le Marechal C."/>
            <person name="Souillard R."/>
            <person name="Bayon-Auboyer M.-H."/>
            <person name="Dessouter D."/>
            <person name="Fach P."/>
        </authorList>
    </citation>
    <scope>NUCLEOTIDE SEQUENCE [LARGE SCALE GENOMIC DNA]</scope>
    <source>
        <strain evidence="2 3">12LNRI-CD</strain>
        <plasmid evidence="2">p1BKT015925</plasmid>
    </source>
</reference>
<keyword evidence="2" id="KW-0614">Plasmid</keyword>
<dbReference type="AlphaFoldDB" id="A0A9Q1ZB80"/>
<proteinExistence type="predicted"/>
<feature type="transmembrane region" description="Helical" evidence="1">
    <location>
        <begin position="6"/>
        <end position="28"/>
    </location>
</feature>
<name>A0A9Q1ZB80_CLOBO</name>
<geneLocation type="plasmid" evidence="2">
    <name>p1BKT015925</name>
</geneLocation>
<evidence type="ECO:0000256" key="1">
    <source>
        <dbReference type="SAM" id="Phobius"/>
    </source>
</evidence>
<evidence type="ECO:0000313" key="2">
    <source>
        <dbReference type="EMBL" id="KOA84996.1"/>
    </source>
</evidence>